<proteinExistence type="predicted"/>
<dbReference type="Proteomes" id="UP000292702">
    <property type="component" value="Unassembled WGS sequence"/>
</dbReference>
<feature type="transmembrane region" description="Helical" evidence="2">
    <location>
        <begin position="12"/>
        <end position="37"/>
    </location>
</feature>
<evidence type="ECO:0000256" key="2">
    <source>
        <dbReference type="SAM" id="Phobius"/>
    </source>
</evidence>
<feature type="transmembrane region" description="Helical" evidence="2">
    <location>
        <begin position="79"/>
        <end position="101"/>
    </location>
</feature>
<accession>A0A4R0RNS8</accession>
<dbReference type="Pfam" id="PF20152">
    <property type="entry name" value="DUF6534"/>
    <property type="match status" value="1"/>
</dbReference>
<feature type="region of interest" description="Disordered" evidence="1">
    <location>
        <begin position="321"/>
        <end position="372"/>
    </location>
</feature>
<protein>
    <recommendedName>
        <fullName evidence="3">DUF6534 domain-containing protein</fullName>
    </recommendedName>
</protein>
<name>A0A4R0RNS8_9APHY</name>
<keyword evidence="5" id="KW-1185">Reference proteome</keyword>
<feature type="domain" description="DUF6534" evidence="3">
    <location>
        <begin position="188"/>
        <end position="273"/>
    </location>
</feature>
<gene>
    <name evidence="4" type="ORF">EIP91_002537</name>
</gene>
<dbReference type="InterPro" id="IPR045339">
    <property type="entry name" value="DUF6534"/>
</dbReference>
<dbReference type="EMBL" id="RWJN01000176">
    <property type="protein sequence ID" value="TCD65528.1"/>
    <property type="molecule type" value="Genomic_DNA"/>
</dbReference>
<keyword evidence="2" id="KW-0472">Membrane</keyword>
<dbReference type="AlphaFoldDB" id="A0A4R0RNS8"/>
<comment type="caution">
    <text evidence="4">The sequence shown here is derived from an EMBL/GenBank/DDBJ whole genome shotgun (WGS) entry which is preliminary data.</text>
</comment>
<keyword evidence="2" id="KW-0812">Transmembrane</keyword>
<evidence type="ECO:0000259" key="3">
    <source>
        <dbReference type="Pfam" id="PF20152"/>
    </source>
</evidence>
<feature type="transmembrane region" description="Helical" evidence="2">
    <location>
        <begin position="182"/>
        <end position="203"/>
    </location>
</feature>
<dbReference type="OrthoDB" id="2801815at2759"/>
<sequence>MADEPTIQKLFGGYLIEIFLTVMLYGVFAAQAYVYALNKYSDPPVVKHLVLVITILETVHTIFVVHMTYVYAIDDFGNIAGIGDIVWSTGICVASQMLIVASSQGYLIAYRSDALCTNQPIRRLYIRRLYILSEGNKILTFTAALLLLARVSVGYVTVYFTYALGTWDSFAIHKGPHVTVTVGLAISSLVDFMIAVSMTIYLYRRKTGVKGTDHMIHVIMAYSVNTGLLTVICSALAIFTFSFVKSSLLFVGFIHMSSKLYANSLMGSLNARSFLNQMRSTPWTGTNSTELAARIQAQSGNRAVPRHIEIYTETSRVTASDIQRRGTGGISDDETKPSGCLPVTTTHSVSADEEAETAKAYDISYQPSSSPG</sequence>
<feature type="transmembrane region" description="Helical" evidence="2">
    <location>
        <begin position="49"/>
        <end position="73"/>
    </location>
</feature>
<feature type="transmembrane region" description="Helical" evidence="2">
    <location>
        <begin position="138"/>
        <end position="162"/>
    </location>
</feature>
<organism evidence="4 5">
    <name type="scientific">Steccherinum ochraceum</name>
    <dbReference type="NCBI Taxonomy" id="92696"/>
    <lineage>
        <taxon>Eukaryota</taxon>
        <taxon>Fungi</taxon>
        <taxon>Dikarya</taxon>
        <taxon>Basidiomycota</taxon>
        <taxon>Agaricomycotina</taxon>
        <taxon>Agaricomycetes</taxon>
        <taxon>Polyporales</taxon>
        <taxon>Steccherinaceae</taxon>
        <taxon>Steccherinum</taxon>
    </lineage>
</organism>
<evidence type="ECO:0000256" key="1">
    <source>
        <dbReference type="SAM" id="MobiDB-lite"/>
    </source>
</evidence>
<dbReference type="STRING" id="92696.A0A4R0RNS8"/>
<dbReference type="PANTHER" id="PTHR40465">
    <property type="entry name" value="CHROMOSOME 1, WHOLE GENOME SHOTGUN SEQUENCE"/>
    <property type="match status" value="1"/>
</dbReference>
<evidence type="ECO:0000313" key="5">
    <source>
        <dbReference type="Proteomes" id="UP000292702"/>
    </source>
</evidence>
<evidence type="ECO:0000313" key="4">
    <source>
        <dbReference type="EMBL" id="TCD65528.1"/>
    </source>
</evidence>
<reference evidence="4 5" key="1">
    <citation type="submission" date="2018-11" db="EMBL/GenBank/DDBJ databases">
        <title>Genome assembly of Steccherinum ochraceum LE-BIN_3174, the white-rot fungus of the Steccherinaceae family (The Residual Polyporoid clade, Polyporales, Basidiomycota).</title>
        <authorList>
            <person name="Fedorova T.V."/>
            <person name="Glazunova O.A."/>
            <person name="Landesman E.O."/>
            <person name="Moiseenko K.V."/>
            <person name="Psurtseva N.V."/>
            <person name="Savinova O.S."/>
            <person name="Shakhova N.V."/>
            <person name="Tyazhelova T.V."/>
            <person name="Vasina D.V."/>
        </authorList>
    </citation>
    <scope>NUCLEOTIDE SEQUENCE [LARGE SCALE GENOMIC DNA]</scope>
    <source>
        <strain evidence="4 5">LE-BIN_3174</strain>
    </source>
</reference>
<keyword evidence="2" id="KW-1133">Transmembrane helix</keyword>
<feature type="transmembrane region" description="Helical" evidence="2">
    <location>
        <begin position="215"/>
        <end position="241"/>
    </location>
</feature>
<dbReference type="PANTHER" id="PTHR40465:SF1">
    <property type="entry name" value="DUF6534 DOMAIN-CONTAINING PROTEIN"/>
    <property type="match status" value="1"/>
</dbReference>